<organism evidence="6 7">
    <name type="scientific">Propionispora vibrioides</name>
    <dbReference type="NCBI Taxonomy" id="112903"/>
    <lineage>
        <taxon>Bacteria</taxon>
        <taxon>Bacillati</taxon>
        <taxon>Bacillota</taxon>
        <taxon>Negativicutes</taxon>
        <taxon>Selenomonadales</taxon>
        <taxon>Sporomusaceae</taxon>
        <taxon>Propionispora</taxon>
    </lineage>
</organism>
<dbReference type="STRING" id="112903.SAMN04490178_11078"/>
<feature type="DNA-binding region" description="H-T-H motif" evidence="4">
    <location>
        <begin position="23"/>
        <end position="42"/>
    </location>
</feature>
<dbReference type="InterPro" id="IPR023772">
    <property type="entry name" value="DNA-bd_HTH_TetR-type_CS"/>
</dbReference>
<dbReference type="GO" id="GO:0003677">
    <property type="term" value="F:DNA binding"/>
    <property type="evidence" value="ECO:0007669"/>
    <property type="project" value="UniProtKB-UniRule"/>
</dbReference>
<keyword evidence="3" id="KW-0804">Transcription</keyword>
<dbReference type="PANTHER" id="PTHR47506:SF1">
    <property type="entry name" value="HTH-TYPE TRANSCRIPTIONAL REGULATOR YJDC"/>
    <property type="match status" value="1"/>
</dbReference>
<keyword evidence="7" id="KW-1185">Reference proteome</keyword>
<evidence type="ECO:0000259" key="5">
    <source>
        <dbReference type="PROSITE" id="PS50977"/>
    </source>
</evidence>
<dbReference type="PRINTS" id="PR00455">
    <property type="entry name" value="HTHTETR"/>
</dbReference>
<proteinExistence type="predicted"/>
<dbReference type="EMBL" id="FODY01000010">
    <property type="protein sequence ID" value="SEP10418.1"/>
    <property type="molecule type" value="Genomic_DNA"/>
</dbReference>
<feature type="domain" description="HTH tetR-type" evidence="5">
    <location>
        <begin position="1"/>
        <end position="60"/>
    </location>
</feature>
<dbReference type="PANTHER" id="PTHR47506">
    <property type="entry name" value="TRANSCRIPTIONAL REGULATORY PROTEIN"/>
    <property type="match status" value="1"/>
</dbReference>
<gene>
    <name evidence="6" type="ORF">SAMN04490178_11078</name>
</gene>
<evidence type="ECO:0000256" key="4">
    <source>
        <dbReference type="PROSITE-ProRule" id="PRU00335"/>
    </source>
</evidence>
<dbReference type="SUPFAM" id="SSF46689">
    <property type="entry name" value="Homeodomain-like"/>
    <property type="match status" value="1"/>
</dbReference>
<keyword evidence="2 4" id="KW-0238">DNA-binding</keyword>
<dbReference type="AlphaFoldDB" id="A0A1H8V6M1"/>
<dbReference type="PROSITE" id="PS50977">
    <property type="entry name" value="HTH_TETR_2"/>
    <property type="match status" value="1"/>
</dbReference>
<accession>A0A1H8V6M1</accession>
<evidence type="ECO:0000256" key="3">
    <source>
        <dbReference type="ARBA" id="ARBA00023163"/>
    </source>
</evidence>
<evidence type="ECO:0000256" key="2">
    <source>
        <dbReference type="ARBA" id="ARBA00023125"/>
    </source>
</evidence>
<dbReference type="InterPro" id="IPR009057">
    <property type="entry name" value="Homeodomain-like_sf"/>
</dbReference>
<dbReference type="PROSITE" id="PS01081">
    <property type="entry name" value="HTH_TETR_1"/>
    <property type="match status" value="1"/>
</dbReference>
<dbReference type="InterPro" id="IPR036271">
    <property type="entry name" value="Tet_transcr_reg_TetR-rel_C_sf"/>
</dbReference>
<dbReference type="SUPFAM" id="SSF48498">
    <property type="entry name" value="Tetracyclin repressor-like, C-terminal domain"/>
    <property type="match status" value="1"/>
</dbReference>
<dbReference type="Pfam" id="PF00440">
    <property type="entry name" value="TetR_N"/>
    <property type="match status" value="1"/>
</dbReference>
<reference evidence="6 7" key="1">
    <citation type="submission" date="2016-10" db="EMBL/GenBank/DDBJ databases">
        <authorList>
            <person name="de Groot N.N."/>
        </authorList>
    </citation>
    <scope>NUCLEOTIDE SEQUENCE [LARGE SCALE GENOMIC DNA]</scope>
    <source>
        <strain evidence="6 7">DSM 13305</strain>
    </source>
</reference>
<evidence type="ECO:0000313" key="7">
    <source>
        <dbReference type="Proteomes" id="UP000198847"/>
    </source>
</evidence>
<protein>
    <submittedName>
        <fullName evidence="6">DNA-binding transcriptional regulator, AcrR family</fullName>
    </submittedName>
</protein>
<dbReference type="OrthoDB" id="9812484at2"/>
<dbReference type="RefSeq" id="WP_091746524.1">
    <property type="nucleotide sequence ID" value="NZ_FODY01000010.1"/>
</dbReference>
<dbReference type="Gene3D" id="1.10.357.10">
    <property type="entry name" value="Tetracycline Repressor, domain 2"/>
    <property type="match status" value="1"/>
</dbReference>
<keyword evidence="1" id="KW-0805">Transcription regulation</keyword>
<name>A0A1H8V6M1_9FIRM</name>
<evidence type="ECO:0000256" key="1">
    <source>
        <dbReference type="ARBA" id="ARBA00023015"/>
    </source>
</evidence>
<evidence type="ECO:0000313" key="6">
    <source>
        <dbReference type="EMBL" id="SEP10418.1"/>
    </source>
</evidence>
<dbReference type="Proteomes" id="UP000198847">
    <property type="component" value="Unassembled WGS sequence"/>
</dbReference>
<sequence>MTKDNIIHVALRLFLQRGYKYVSLVDVAAEAGITKGGIYHYFSSKEDLLYTAVHYLFDRIEAKYIDVFSRDGSLQQALYSMLVERELEVYARDLLGMEQGDYRENHASFILEVMNHFPKMQERIDRSHMTVCKAIGAKLQAAMGQGEIRPQTDTHALAVMILAMLNGQISLGEKLNSPEIRKLMTENLWRLICA</sequence>
<dbReference type="InterPro" id="IPR001647">
    <property type="entry name" value="HTH_TetR"/>
</dbReference>